<dbReference type="GeneID" id="96288118"/>
<proteinExistence type="inferred from homology"/>
<dbReference type="InterPro" id="IPR038257">
    <property type="entry name" value="CRISPR-assoc_Cas3_HD_sf"/>
</dbReference>
<evidence type="ECO:0000313" key="11">
    <source>
        <dbReference type="EMBL" id="GGY13229.1"/>
    </source>
</evidence>
<gene>
    <name evidence="11" type="ORF">GCM10010326_00560</name>
</gene>
<dbReference type="RefSeq" id="WP_190025747.1">
    <property type="nucleotide sequence ID" value="NZ_BMUU01000001.1"/>
</dbReference>
<dbReference type="EMBL" id="BMUU01000001">
    <property type="protein sequence ID" value="GGY13229.1"/>
    <property type="molecule type" value="Genomic_DNA"/>
</dbReference>
<dbReference type="SUPFAM" id="SSF52540">
    <property type="entry name" value="P-loop containing nucleoside triphosphate hydrolases"/>
    <property type="match status" value="1"/>
</dbReference>
<dbReference type="Pfam" id="PF22590">
    <property type="entry name" value="Cas3-like_C_2"/>
    <property type="match status" value="1"/>
</dbReference>
<evidence type="ECO:0000256" key="1">
    <source>
        <dbReference type="ARBA" id="ARBA00006847"/>
    </source>
</evidence>
<evidence type="ECO:0000256" key="5">
    <source>
        <dbReference type="ARBA" id="ARBA00022741"/>
    </source>
</evidence>
<evidence type="ECO:0000256" key="4">
    <source>
        <dbReference type="ARBA" id="ARBA00022723"/>
    </source>
</evidence>
<evidence type="ECO:0000256" key="7">
    <source>
        <dbReference type="ARBA" id="ARBA00022806"/>
    </source>
</evidence>
<dbReference type="InterPro" id="IPR054712">
    <property type="entry name" value="Cas3-like_dom"/>
</dbReference>
<dbReference type="CDD" id="cd17930">
    <property type="entry name" value="DEXHc_cas3"/>
    <property type="match status" value="1"/>
</dbReference>
<keyword evidence="9" id="KW-0051">Antiviral defense</keyword>
<dbReference type="NCBIfam" id="TIGR01587">
    <property type="entry name" value="cas3_core"/>
    <property type="match status" value="1"/>
</dbReference>
<name>A0ABQ2ZHI2_9ACTN</name>
<dbReference type="Pfam" id="PF18019">
    <property type="entry name" value="Cas3_HD"/>
    <property type="match status" value="1"/>
</dbReference>
<reference evidence="12" key="1">
    <citation type="journal article" date="2019" name="Int. J. Syst. Evol. Microbiol.">
        <title>The Global Catalogue of Microorganisms (GCM) 10K type strain sequencing project: providing services to taxonomists for standard genome sequencing and annotation.</title>
        <authorList>
            <consortium name="The Broad Institute Genomics Platform"/>
            <consortium name="The Broad Institute Genome Sequencing Center for Infectious Disease"/>
            <person name="Wu L."/>
            <person name="Ma J."/>
        </authorList>
    </citation>
    <scope>NUCLEOTIDE SEQUENCE [LARGE SCALE GENOMIC DNA]</scope>
    <source>
        <strain evidence="12">JCM 4594</strain>
    </source>
</reference>
<protein>
    <submittedName>
        <fullName evidence="11">CRISPR-associated helicase/endonuclease Cas3</fullName>
    </submittedName>
</protein>
<evidence type="ECO:0000256" key="2">
    <source>
        <dbReference type="ARBA" id="ARBA00009046"/>
    </source>
</evidence>
<dbReference type="PROSITE" id="PS51643">
    <property type="entry name" value="HD_CAS3"/>
    <property type="match status" value="1"/>
</dbReference>
<dbReference type="InterPro" id="IPR050547">
    <property type="entry name" value="DEAD_box_RNA_helicases"/>
</dbReference>
<keyword evidence="7" id="KW-0347">Helicase</keyword>
<dbReference type="Proteomes" id="UP000600946">
    <property type="component" value="Unassembled WGS sequence"/>
</dbReference>
<keyword evidence="6" id="KW-0378">Hydrolase</keyword>
<organism evidence="11 12">
    <name type="scientific">Streptomyces xanthochromogenes</name>
    <dbReference type="NCBI Taxonomy" id="67384"/>
    <lineage>
        <taxon>Bacteria</taxon>
        <taxon>Bacillati</taxon>
        <taxon>Actinomycetota</taxon>
        <taxon>Actinomycetes</taxon>
        <taxon>Kitasatosporales</taxon>
        <taxon>Streptomycetaceae</taxon>
        <taxon>Streptomyces</taxon>
    </lineage>
</organism>
<comment type="caution">
    <text evidence="11">The sequence shown here is derived from an EMBL/GenBank/DDBJ whole genome shotgun (WGS) entry which is preliminary data.</text>
</comment>
<accession>A0ABQ2ZHI2</accession>
<dbReference type="InterPro" id="IPR027417">
    <property type="entry name" value="P-loop_NTPase"/>
</dbReference>
<keyword evidence="12" id="KW-1185">Reference proteome</keyword>
<keyword evidence="4" id="KW-0479">Metal-binding</keyword>
<dbReference type="CDD" id="cd09641">
    <property type="entry name" value="Cas3''_I"/>
    <property type="match status" value="1"/>
</dbReference>
<dbReference type="InterPro" id="IPR006474">
    <property type="entry name" value="Helicase_Cas3_CRISPR-ass_core"/>
</dbReference>
<comment type="similarity">
    <text evidence="2">In the central section; belongs to the CRISPR-associated helicase Cas3 family.</text>
</comment>
<dbReference type="PANTHER" id="PTHR47963">
    <property type="entry name" value="DEAD-BOX ATP-DEPENDENT RNA HELICASE 47, MITOCHONDRIAL"/>
    <property type="match status" value="1"/>
</dbReference>
<keyword evidence="5" id="KW-0547">Nucleotide-binding</keyword>
<sequence>MPINSLIWGKFDDLPFPYPLACHLLDTAAMAAALWNSYLTDAQRRMVAEGFGVAVEEGGGLLAFWAGLHDVGKCGPSFQGQSSGPQPGFLSEPEFSGPQGWMYEGSVRHERVSHLVVPALLAGYGYDVACRPGRSVAHQVGQIVGGHHGVYGAMLDRVTLADPCRAEPRVGASAGWVGQRAALVELLHAVCGRPVVPARVAPVGVAVLVTGLVVLADWLASKAGWVLARLEQWRAMGDEDWVAHFERAVDAAPAAVAGAQLAAPVWRSAGSFAEAFPRITEPYALQADLGRRLPELVRGAGLLLVTAPTGDGKTEGGLFGARVLGAASGCAGLAVLLPTMATTDAMWSRVRAYVAGSTVEDTPVTLLHGLAWLNADYALDGAEAVLDDGCTSTTAGEFLRRRHVGLLSGAAVGTWDQAAMAVLPVRFNALRWLGLSGKTLIIDEAHAYDAYGHALTVRLLEWLGHLGVPVVLLSATLSGSIAQRLVHAYLAGAGHAGLPEVSCAYPGWLFADADSGQVTASPTIPTARARELQVDVHSVRHTHTTSEPGGRARHLAEQLAPLYDAAQDAGSVLVVCNTVPDAQKTYLALSRKSGSRRPQVLLLHARMPVWQREEITNTLIGMLGPTATRPKQSLIVVSTQIAEQSLDVDFDLVVSDLAPLAQLLQRAGRGHRHLLGSRGRRPAWALKPRLVVLSPTGQLPPRAWGEVYDTALLRRTHTLLTDRAGQPVSVPGDVAGMIETVYAELNHLADQTLQDDRERARREAVQCAAADTAAIPAPGSLTDLYPVTARDIEAGAVTTRLGADSERILPIYTDHANRRWLDPSCTTELPMPAHGSKRLDRNSVADLIRLTVQAPARYLPDRAVETKAPQEWSTTPVAAELRLLPHCVTSDGAVHRYDAGGHILHLDAQLGLVRTPAHR</sequence>
<evidence type="ECO:0000256" key="3">
    <source>
        <dbReference type="ARBA" id="ARBA00022722"/>
    </source>
</evidence>
<dbReference type="Gene3D" id="3.40.50.300">
    <property type="entry name" value="P-loop containing nucleotide triphosphate hydrolases"/>
    <property type="match status" value="2"/>
</dbReference>
<keyword evidence="8" id="KW-0067">ATP-binding</keyword>
<dbReference type="Gene3D" id="1.10.3210.30">
    <property type="match status" value="1"/>
</dbReference>
<evidence type="ECO:0000313" key="12">
    <source>
        <dbReference type="Proteomes" id="UP000600946"/>
    </source>
</evidence>
<comment type="similarity">
    <text evidence="1">In the N-terminal section; belongs to the CRISPR-associated nuclease Cas3-HD family.</text>
</comment>
<dbReference type="PANTHER" id="PTHR47963:SF9">
    <property type="entry name" value="CRISPR-ASSOCIATED ENDONUCLEASE_HELICASE CAS3"/>
    <property type="match status" value="1"/>
</dbReference>
<dbReference type="NCBIfam" id="TIGR01596">
    <property type="entry name" value="cas3_HD"/>
    <property type="match status" value="1"/>
</dbReference>
<evidence type="ECO:0000256" key="9">
    <source>
        <dbReference type="ARBA" id="ARBA00023118"/>
    </source>
</evidence>
<evidence type="ECO:0000256" key="6">
    <source>
        <dbReference type="ARBA" id="ARBA00022801"/>
    </source>
</evidence>
<feature type="domain" description="HD Cas3-type" evidence="10">
    <location>
        <begin position="13"/>
        <end position="219"/>
    </location>
</feature>
<evidence type="ECO:0000259" key="10">
    <source>
        <dbReference type="PROSITE" id="PS51643"/>
    </source>
</evidence>
<dbReference type="InterPro" id="IPR006483">
    <property type="entry name" value="CRISPR-assoc_Cas3_HD"/>
</dbReference>
<evidence type="ECO:0000256" key="8">
    <source>
        <dbReference type="ARBA" id="ARBA00022840"/>
    </source>
</evidence>
<keyword evidence="3" id="KW-0540">Nuclease</keyword>